<sequence length="155" mass="18451">MWDIRFWLFFAVVVLMTGLIIAVKKLRFIDVQIIIMAAALALACDMLLCKQFGLYNWGRDEYRGWYSFWANLFIVPAWGFIFIKFLPKTIKRVIAYIFAWTALSTLFELFIARPLGIVFYHGWNIALYSTIGYFLFLICIYAYYRVMLRQYGRLQ</sequence>
<dbReference type="EMBL" id="FQXV01000018">
    <property type="protein sequence ID" value="SHI22655.1"/>
    <property type="molecule type" value="Genomic_DNA"/>
</dbReference>
<gene>
    <name evidence="2" type="ORF">SAMN02745823_03619</name>
</gene>
<dbReference type="RefSeq" id="WP_073082478.1">
    <property type="nucleotide sequence ID" value="NZ_FQXV01000018.1"/>
</dbReference>
<accession>A0A1M5ZEH3</accession>
<keyword evidence="1" id="KW-0472">Membrane</keyword>
<dbReference type="Proteomes" id="UP000183995">
    <property type="component" value="Unassembled WGS sequence"/>
</dbReference>
<keyword evidence="1" id="KW-1133">Transmembrane helix</keyword>
<evidence type="ECO:0000313" key="2">
    <source>
        <dbReference type="EMBL" id="SHI22655.1"/>
    </source>
</evidence>
<evidence type="ECO:0000313" key="3">
    <source>
        <dbReference type="Proteomes" id="UP000183995"/>
    </source>
</evidence>
<feature type="transmembrane region" description="Helical" evidence="1">
    <location>
        <begin position="6"/>
        <end position="23"/>
    </location>
</feature>
<proteinExistence type="predicted"/>
<feature type="transmembrane region" description="Helical" evidence="1">
    <location>
        <begin position="125"/>
        <end position="144"/>
    </location>
</feature>
<keyword evidence="3" id="KW-1185">Reference proteome</keyword>
<evidence type="ECO:0000256" key="1">
    <source>
        <dbReference type="SAM" id="Phobius"/>
    </source>
</evidence>
<organism evidence="2 3">
    <name type="scientific">Sporobacter termitidis DSM 10068</name>
    <dbReference type="NCBI Taxonomy" id="1123282"/>
    <lineage>
        <taxon>Bacteria</taxon>
        <taxon>Bacillati</taxon>
        <taxon>Bacillota</taxon>
        <taxon>Clostridia</taxon>
        <taxon>Eubacteriales</taxon>
        <taxon>Oscillospiraceae</taxon>
        <taxon>Sporobacter</taxon>
    </lineage>
</organism>
<name>A0A1M5ZEH3_9FIRM</name>
<feature type="transmembrane region" description="Helical" evidence="1">
    <location>
        <begin position="93"/>
        <end position="113"/>
    </location>
</feature>
<keyword evidence="1" id="KW-0812">Transmembrane</keyword>
<feature type="transmembrane region" description="Helical" evidence="1">
    <location>
        <begin position="28"/>
        <end position="48"/>
    </location>
</feature>
<feature type="transmembrane region" description="Helical" evidence="1">
    <location>
        <begin position="68"/>
        <end position="86"/>
    </location>
</feature>
<protein>
    <submittedName>
        <fullName evidence="2">Uncharacterized protein</fullName>
    </submittedName>
</protein>
<reference evidence="2 3" key="1">
    <citation type="submission" date="2016-11" db="EMBL/GenBank/DDBJ databases">
        <authorList>
            <person name="Jaros S."/>
            <person name="Januszkiewicz K."/>
            <person name="Wedrychowicz H."/>
        </authorList>
    </citation>
    <scope>NUCLEOTIDE SEQUENCE [LARGE SCALE GENOMIC DNA]</scope>
    <source>
        <strain evidence="2 3">DSM 10068</strain>
    </source>
</reference>
<dbReference type="AlphaFoldDB" id="A0A1M5ZEH3"/>